<accession>A0A3S3PP47</accession>
<dbReference type="PROSITE" id="PS00653">
    <property type="entry name" value="GLYCOSYL_HYDROL_F1_2"/>
    <property type="match status" value="1"/>
</dbReference>
<dbReference type="AlphaFoldDB" id="A0A3S3PP47"/>
<dbReference type="PANTHER" id="PTHR10353">
    <property type="entry name" value="GLYCOSYL HYDROLASE"/>
    <property type="match status" value="1"/>
</dbReference>
<dbReference type="Pfam" id="PF00232">
    <property type="entry name" value="Glyco_hydro_1"/>
    <property type="match status" value="1"/>
</dbReference>
<reference evidence="5 6" key="1">
    <citation type="journal article" date="2019" name="Nat. Plants">
        <title>Stout camphor tree genome fills gaps in understanding of flowering plant genome evolution.</title>
        <authorList>
            <person name="Chaw S.M."/>
            <person name="Liu Y.C."/>
            <person name="Wu Y.W."/>
            <person name="Wang H.Y."/>
            <person name="Lin C.I."/>
            <person name="Wu C.S."/>
            <person name="Ke H.M."/>
            <person name="Chang L.Y."/>
            <person name="Hsu C.Y."/>
            <person name="Yang H.T."/>
            <person name="Sudianto E."/>
            <person name="Hsu M.H."/>
            <person name="Wu K.P."/>
            <person name="Wang L.N."/>
            <person name="Leebens-Mack J.H."/>
            <person name="Tsai I.J."/>
        </authorList>
    </citation>
    <scope>NUCLEOTIDE SEQUENCE [LARGE SCALE GENOMIC DNA]</scope>
    <source>
        <strain evidence="6">cv. Chaw 1501</strain>
        <tissue evidence="5">Young leaves</tissue>
    </source>
</reference>
<gene>
    <name evidence="5" type="ORF">CKAN_02421400</name>
</gene>
<dbReference type="InterPro" id="IPR001360">
    <property type="entry name" value="Glyco_hydro_1"/>
</dbReference>
<dbReference type="InterPro" id="IPR033132">
    <property type="entry name" value="GH_1_N_CS"/>
</dbReference>
<dbReference type="GO" id="GO:0008422">
    <property type="term" value="F:beta-glucosidase activity"/>
    <property type="evidence" value="ECO:0007669"/>
    <property type="project" value="TreeGrafter"/>
</dbReference>
<organism evidence="5 6">
    <name type="scientific">Cinnamomum micranthum f. kanehirae</name>
    <dbReference type="NCBI Taxonomy" id="337451"/>
    <lineage>
        <taxon>Eukaryota</taxon>
        <taxon>Viridiplantae</taxon>
        <taxon>Streptophyta</taxon>
        <taxon>Embryophyta</taxon>
        <taxon>Tracheophyta</taxon>
        <taxon>Spermatophyta</taxon>
        <taxon>Magnoliopsida</taxon>
        <taxon>Magnoliidae</taxon>
        <taxon>Laurales</taxon>
        <taxon>Lauraceae</taxon>
        <taxon>Cinnamomum</taxon>
    </lineage>
</organism>
<evidence type="ECO:0000313" key="5">
    <source>
        <dbReference type="EMBL" id="RWR94898.1"/>
    </source>
</evidence>
<dbReference type="PRINTS" id="PR00131">
    <property type="entry name" value="GLHYDRLASE1"/>
</dbReference>
<dbReference type="Gene3D" id="3.20.20.80">
    <property type="entry name" value="Glycosidases"/>
    <property type="match status" value="1"/>
</dbReference>
<dbReference type="FunFam" id="3.20.20.80:FF:000020">
    <property type="entry name" value="Beta-glucosidase 12"/>
    <property type="match status" value="1"/>
</dbReference>
<proteinExistence type="inferred from homology"/>
<feature type="signal peptide" evidence="4">
    <location>
        <begin position="1"/>
        <end position="20"/>
    </location>
</feature>
<evidence type="ECO:0000256" key="2">
    <source>
        <dbReference type="ARBA" id="ARBA00022801"/>
    </source>
</evidence>
<name>A0A3S3PP47_9MAGN</name>
<evidence type="ECO:0000256" key="1">
    <source>
        <dbReference type="ARBA" id="ARBA00010838"/>
    </source>
</evidence>
<keyword evidence="6" id="KW-1185">Reference proteome</keyword>
<dbReference type="GO" id="GO:0005975">
    <property type="term" value="P:carbohydrate metabolic process"/>
    <property type="evidence" value="ECO:0007669"/>
    <property type="project" value="InterPro"/>
</dbReference>
<sequence>MGIVLGLLIFLLQVLPPVWGSCDGISQYSTKSTSPFPNNFLFGTASSAYQVEGAFSDDGKGLNNWDIFSHTPDRIMDGSNGDVAVDQYHRYLEDIELMSSLGVNSYRFSISWARILPRGMFGNINLAGIEYYNNLIDALILKGIEPFVTLSHYDIPQELEDRYGSWLNPQIQLDFGFFADLCFREFGDRVKYWVTFNEPNIIAIQAYRAGIYPPAHCSVPFGNCTFGDSTEEPFVAAHNIILSHALAVDIYRSKYQKDQGGSIGIVMNAIWFEPISNSTEDIAAAQRALSFLLNWFLDPIVFGTYPIEMYEILGTSLPTFSQNDLKKLHDGLDFIGINHYTSLYAKDCMFSACEFGMGSSRTEGYAQQTGQKDGINIGEPTSMAYYYVYPEGMEKMIMYLKERYNNIPIFVAENGYPDENDHNAPIEFFLYDDNRVKYMRSYLDALVRAIRKGADVRGYFTWSLLDNFEWIFGYTKRFGLYHVDFTTLKRTPKFSATWYKQFIAENKGIKSTISESAQNIRNIAEKTQLQTN</sequence>
<dbReference type="OrthoDB" id="65569at2759"/>
<comment type="caution">
    <text evidence="5">The sequence shown here is derived from an EMBL/GenBank/DDBJ whole genome shotgun (WGS) entry which is preliminary data.</text>
</comment>
<evidence type="ECO:0000313" key="6">
    <source>
        <dbReference type="Proteomes" id="UP000283530"/>
    </source>
</evidence>
<dbReference type="EMBL" id="QPKB01000011">
    <property type="protein sequence ID" value="RWR94898.1"/>
    <property type="molecule type" value="Genomic_DNA"/>
</dbReference>
<keyword evidence="2 5" id="KW-0378">Hydrolase</keyword>
<keyword evidence="4" id="KW-0732">Signal</keyword>
<evidence type="ECO:0000256" key="4">
    <source>
        <dbReference type="SAM" id="SignalP"/>
    </source>
</evidence>
<dbReference type="InterPro" id="IPR017853">
    <property type="entry name" value="GH"/>
</dbReference>
<dbReference type="STRING" id="337451.A0A3S3PP47"/>
<feature type="chain" id="PRO_5018705359" evidence="4">
    <location>
        <begin position="21"/>
        <end position="532"/>
    </location>
</feature>
<dbReference type="Proteomes" id="UP000283530">
    <property type="component" value="Unassembled WGS sequence"/>
</dbReference>
<protein>
    <submittedName>
        <fullName evidence="5">Glycoside hydrolase</fullName>
    </submittedName>
</protein>
<dbReference type="PANTHER" id="PTHR10353:SF27">
    <property type="entry name" value="BETA-GLUCOSIDASE 47"/>
    <property type="match status" value="1"/>
</dbReference>
<comment type="similarity">
    <text evidence="1 3">Belongs to the glycosyl hydrolase 1 family.</text>
</comment>
<evidence type="ECO:0000256" key="3">
    <source>
        <dbReference type="RuleBase" id="RU003690"/>
    </source>
</evidence>
<dbReference type="SUPFAM" id="SSF51445">
    <property type="entry name" value="(Trans)glycosidases"/>
    <property type="match status" value="1"/>
</dbReference>